<feature type="region of interest" description="Disordered" evidence="5">
    <location>
        <begin position="198"/>
        <end position="233"/>
    </location>
</feature>
<evidence type="ECO:0000313" key="8">
    <source>
        <dbReference type="Proteomes" id="UP000198341"/>
    </source>
</evidence>
<dbReference type="GeneID" id="19016817"/>
<dbReference type="PANTHER" id="PTHR21539:SF0">
    <property type="entry name" value="SAGA-ASSOCIATED FACTOR 29"/>
    <property type="match status" value="1"/>
</dbReference>
<dbReference type="AlphaFoldDB" id="K8F234"/>
<proteinExistence type="predicted"/>
<dbReference type="KEGG" id="bpg:Bathy03g02800"/>
<keyword evidence="3" id="KW-0804">Transcription</keyword>
<keyword evidence="8" id="KW-1185">Reference proteome</keyword>
<keyword evidence="2" id="KW-0805">Transcription regulation</keyword>
<comment type="subcellular location">
    <subcellularLocation>
        <location evidence="1">Nucleus</location>
    </subcellularLocation>
</comment>
<dbReference type="InterPro" id="IPR037802">
    <property type="entry name" value="SGF29"/>
</dbReference>
<feature type="domain" description="SGF29 C-terminal" evidence="6">
    <location>
        <begin position="152"/>
        <end position="325"/>
    </location>
</feature>
<dbReference type="EMBL" id="FO082276">
    <property type="protein sequence ID" value="CCO15593.1"/>
    <property type="molecule type" value="Genomic_DNA"/>
</dbReference>
<dbReference type="Proteomes" id="UP000198341">
    <property type="component" value="Chromosome 3"/>
</dbReference>
<sequence length="325" mass="35942">MADLDHRVSKTRDAIQEKVNECLELPGLHSRGLSKDNETKILKLRKDIDESHEHVEMLSKEKIRLATLALEILEKNVMVQLDEDLERYREELKANQEFGEEEKFKSSNKAMDMDIGTPTRGPSRQGSRMGGGGNNSNENLPGLGNEQPAGGQKKNLQIGDLVAANIGELNIGPGAHEWIVGTVFRYIPATDEYDIVDADDDTNKNNPNNKNIARGNKKGGTKNMKKTGGKESKETTYRLSAKACVIALPKTANPSHGATNFDDGAYVLAVYPQTTTFYKAKVVRSASRIPPSGDYGEFLLEFEDDGDVPRRAVPFRHVVECPKTM</sequence>
<evidence type="ECO:0000256" key="1">
    <source>
        <dbReference type="ARBA" id="ARBA00004123"/>
    </source>
</evidence>
<evidence type="ECO:0000256" key="5">
    <source>
        <dbReference type="SAM" id="MobiDB-lite"/>
    </source>
</evidence>
<dbReference type="GO" id="GO:0000124">
    <property type="term" value="C:SAGA complex"/>
    <property type="evidence" value="ECO:0007669"/>
    <property type="project" value="InterPro"/>
</dbReference>
<dbReference type="OrthoDB" id="10265994at2759"/>
<dbReference type="PANTHER" id="PTHR21539">
    <property type="entry name" value="SAGA-ASSOCIATED FACTOR 29"/>
    <property type="match status" value="1"/>
</dbReference>
<dbReference type="STRING" id="41875.K8F234"/>
<evidence type="ECO:0000259" key="6">
    <source>
        <dbReference type="PROSITE" id="PS51518"/>
    </source>
</evidence>
<dbReference type="Gene3D" id="6.10.140.1740">
    <property type="match status" value="1"/>
</dbReference>
<dbReference type="eggNOG" id="KOG3038">
    <property type="taxonomic scope" value="Eukaryota"/>
</dbReference>
<dbReference type="InterPro" id="IPR024610">
    <property type="entry name" value="ING_N_histone-binding"/>
</dbReference>
<organism evidence="7 8">
    <name type="scientific">Bathycoccus prasinos</name>
    <dbReference type="NCBI Taxonomy" id="41875"/>
    <lineage>
        <taxon>Eukaryota</taxon>
        <taxon>Viridiplantae</taxon>
        <taxon>Chlorophyta</taxon>
        <taxon>Mamiellophyceae</taxon>
        <taxon>Mamiellales</taxon>
        <taxon>Bathycoccaceae</taxon>
        <taxon>Bathycoccus</taxon>
    </lineage>
</organism>
<dbReference type="CDD" id="cd20394">
    <property type="entry name" value="Tudor_SGF29_rpt2"/>
    <property type="match status" value="1"/>
</dbReference>
<gene>
    <name evidence="7" type="ORF">Bathy03g02800</name>
</gene>
<dbReference type="PROSITE" id="PS51518">
    <property type="entry name" value="SGF29_C"/>
    <property type="match status" value="1"/>
</dbReference>
<dbReference type="Gene3D" id="2.30.30.140">
    <property type="match status" value="2"/>
</dbReference>
<evidence type="ECO:0000256" key="4">
    <source>
        <dbReference type="ARBA" id="ARBA00023242"/>
    </source>
</evidence>
<dbReference type="Pfam" id="PF07039">
    <property type="entry name" value="SGF29_Tudor"/>
    <property type="match status" value="1"/>
</dbReference>
<dbReference type="InterPro" id="IPR010750">
    <property type="entry name" value="SGF29_tudor-like_dom"/>
</dbReference>
<name>K8F234_9CHLO</name>
<feature type="compositionally biased region" description="Low complexity" evidence="5">
    <location>
        <begin position="135"/>
        <end position="146"/>
    </location>
</feature>
<dbReference type="InterPro" id="IPR047288">
    <property type="entry name" value="Tudor_SGF29_rpt1"/>
</dbReference>
<dbReference type="GO" id="GO:0005634">
    <property type="term" value="C:nucleus"/>
    <property type="evidence" value="ECO:0007669"/>
    <property type="project" value="UniProtKB-SubCell"/>
</dbReference>
<evidence type="ECO:0000256" key="3">
    <source>
        <dbReference type="ARBA" id="ARBA00023163"/>
    </source>
</evidence>
<evidence type="ECO:0000256" key="2">
    <source>
        <dbReference type="ARBA" id="ARBA00023015"/>
    </source>
</evidence>
<feature type="region of interest" description="Disordered" evidence="5">
    <location>
        <begin position="97"/>
        <end position="152"/>
    </location>
</feature>
<dbReference type="RefSeq" id="XP_007514156.1">
    <property type="nucleotide sequence ID" value="XM_007514094.1"/>
</dbReference>
<dbReference type="Pfam" id="PF12998">
    <property type="entry name" value="ING"/>
    <property type="match status" value="1"/>
</dbReference>
<dbReference type="InterPro" id="IPR047287">
    <property type="entry name" value="Tudor_SGF29_rpt2"/>
</dbReference>
<feature type="compositionally biased region" description="Basic residues" evidence="5">
    <location>
        <begin position="215"/>
        <end position="227"/>
    </location>
</feature>
<accession>K8F234</accession>
<evidence type="ECO:0000313" key="7">
    <source>
        <dbReference type="EMBL" id="CCO15593.1"/>
    </source>
</evidence>
<keyword evidence="4" id="KW-0539">Nucleus</keyword>
<dbReference type="CDD" id="cd20393">
    <property type="entry name" value="Tudor_SGF29_rpt1"/>
    <property type="match status" value="1"/>
</dbReference>
<reference evidence="7 8" key="1">
    <citation type="submission" date="2011-10" db="EMBL/GenBank/DDBJ databases">
        <authorList>
            <person name="Genoscope - CEA"/>
        </authorList>
    </citation>
    <scope>NUCLEOTIDE SEQUENCE [LARGE SCALE GENOMIC DNA]</scope>
    <source>
        <strain evidence="7 8">RCC 1105</strain>
    </source>
</reference>
<protein>
    <recommendedName>
        <fullName evidence="6">SGF29 C-terminal domain-containing protein</fullName>
    </recommendedName>
</protein>